<keyword evidence="3" id="KW-1185">Reference proteome</keyword>
<feature type="compositionally biased region" description="Acidic residues" evidence="1">
    <location>
        <begin position="330"/>
        <end position="343"/>
    </location>
</feature>
<reference evidence="2" key="1">
    <citation type="journal article" date="2023" name="Science">
        <title>Genome structures resolve the early diversification of teleost fishes.</title>
        <authorList>
            <person name="Parey E."/>
            <person name="Louis A."/>
            <person name="Montfort J."/>
            <person name="Bouchez O."/>
            <person name="Roques C."/>
            <person name="Iampietro C."/>
            <person name="Lluch J."/>
            <person name="Castinel A."/>
            <person name="Donnadieu C."/>
            <person name="Desvignes T."/>
            <person name="Floi Bucao C."/>
            <person name="Jouanno E."/>
            <person name="Wen M."/>
            <person name="Mejri S."/>
            <person name="Dirks R."/>
            <person name="Jansen H."/>
            <person name="Henkel C."/>
            <person name="Chen W.J."/>
            <person name="Zahm M."/>
            <person name="Cabau C."/>
            <person name="Klopp C."/>
            <person name="Thompson A.W."/>
            <person name="Robinson-Rechavi M."/>
            <person name="Braasch I."/>
            <person name="Lecointre G."/>
            <person name="Bobe J."/>
            <person name="Postlethwait J.H."/>
            <person name="Berthelot C."/>
            <person name="Roest Crollius H."/>
            <person name="Guiguen Y."/>
        </authorList>
    </citation>
    <scope>NUCLEOTIDE SEQUENCE</scope>
    <source>
        <strain evidence="2">WJC10195</strain>
    </source>
</reference>
<organism evidence="2 3">
    <name type="scientific">Synaphobranchus kaupii</name>
    <name type="common">Kaup's arrowtooth eel</name>
    <dbReference type="NCBI Taxonomy" id="118154"/>
    <lineage>
        <taxon>Eukaryota</taxon>
        <taxon>Metazoa</taxon>
        <taxon>Chordata</taxon>
        <taxon>Craniata</taxon>
        <taxon>Vertebrata</taxon>
        <taxon>Euteleostomi</taxon>
        <taxon>Actinopterygii</taxon>
        <taxon>Neopterygii</taxon>
        <taxon>Teleostei</taxon>
        <taxon>Anguilliformes</taxon>
        <taxon>Synaphobranchidae</taxon>
        <taxon>Synaphobranchus</taxon>
    </lineage>
</organism>
<feature type="compositionally biased region" description="Basic and acidic residues" evidence="1">
    <location>
        <begin position="196"/>
        <end position="205"/>
    </location>
</feature>
<evidence type="ECO:0000313" key="3">
    <source>
        <dbReference type="Proteomes" id="UP001152622"/>
    </source>
</evidence>
<feature type="compositionally biased region" description="Basic and acidic residues" evidence="1">
    <location>
        <begin position="127"/>
        <end position="139"/>
    </location>
</feature>
<feature type="region of interest" description="Disordered" evidence="1">
    <location>
        <begin position="274"/>
        <end position="357"/>
    </location>
</feature>
<feature type="region of interest" description="Disordered" evidence="1">
    <location>
        <begin position="93"/>
        <end position="214"/>
    </location>
</feature>
<sequence length="357" mass="37588">MEEDPGCVADPGQLKTNAQALHGPRAPPECRLSDGKPEEGEEEDVEEPNVLNEARGVTGNGASVDIGLLTRPSMPLSPCPTLAVHVAVSGTASCDGLDSREGASLDMNGTDLALSPSHLHPPCPMKGSDEAAMTEKDLPEENYVPGSPPPSSNSTDGPQQECREEEPLINAQEEDGLARGELKDVKALPKELLTGESHEATEGTRQEAPAHSGLNAMAAESQAITESMETASPPVDGRSGQRPLDCYAEWIESVGGTEQAGGSTAELTPVWSAATDPEAGGNIDQPNSKDINEDCSLPIRSAVTLTREAGSSQMEGMEGKETASSLAGHEEEEEKEEEDEEDQNNLLQKSVESQCAR</sequence>
<dbReference type="Proteomes" id="UP001152622">
    <property type="component" value="Chromosome 1"/>
</dbReference>
<dbReference type="AlphaFoldDB" id="A0A9Q1GA07"/>
<accession>A0A9Q1GA07</accession>
<feature type="region of interest" description="Disordered" evidence="1">
    <location>
        <begin position="1"/>
        <end position="62"/>
    </location>
</feature>
<comment type="caution">
    <text evidence="2">The sequence shown here is derived from an EMBL/GenBank/DDBJ whole genome shotgun (WGS) entry which is preliminary data.</text>
</comment>
<dbReference type="EMBL" id="JAINUF010000001">
    <property type="protein sequence ID" value="KAJ8379838.1"/>
    <property type="molecule type" value="Genomic_DNA"/>
</dbReference>
<feature type="compositionally biased region" description="Basic and acidic residues" evidence="1">
    <location>
        <begin position="176"/>
        <end position="189"/>
    </location>
</feature>
<evidence type="ECO:0000313" key="2">
    <source>
        <dbReference type="EMBL" id="KAJ8379838.1"/>
    </source>
</evidence>
<feature type="region of interest" description="Disordered" evidence="1">
    <location>
        <begin position="223"/>
        <end position="242"/>
    </location>
</feature>
<gene>
    <name evidence="2" type="ORF">SKAU_G00006160</name>
</gene>
<protein>
    <submittedName>
        <fullName evidence="2">Uncharacterized protein</fullName>
    </submittedName>
</protein>
<feature type="compositionally biased region" description="Polar residues" evidence="1">
    <location>
        <begin position="344"/>
        <end position="357"/>
    </location>
</feature>
<evidence type="ECO:0000256" key="1">
    <source>
        <dbReference type="SAM" id="MobiDB-lite"/>
    </source>
</evidence>
<name>A0A9Q1GA07_SYNKA</name>
<proteinExistence type="predicted"/>